<evidence type="ECO:0000256" key="5">
    <source>
        <dbReference type="ARBA" id="ARBA00023125"/>
    </source>
</evidence>
<evidence type="ECO:0000256" key="1">
    <source>
        <dbReference type="ARBA" id="ARBA00004123"/>
    </source>
</evidence>
<keyword evidence="4" id="KW-0805">Transcription regulation</keyword>
<evidence type="ECO:0000256" key="2">
    <source>
        <dbReference type="ARBA" id="ARBA00004389"/>
    </source>
</evidence>
<dbReference type="InterPro" id="IPR046347">
    <property type="entry name" value="bZIP_sf"/>
</dbReference>
<dbReference type="InterPro" id="IPR004827">
    <property type="entry name" value="bZIP"/>
</dbReference>
<dbReference type="GO" id="GO:0003700">
    <property type="term" value="F:DNA-binding transcription factor activity"/>
    <property type="evidence" value="ECO:0007669"/>
    <property type="project" value="InterPro"/>
</dbReference>
<evidence type="ECO:0000256" key="7">
    <source>
        <dbReference type="ARBA" id="ARBA00023242"/>
    </source>
</evidence>
<keyword evidence="7" id="KW-0539">Nucleus</keyword>
<evidence type="ECO:0000259" key="9">
    <source>
        <dbReference type="PROSITE" id="PS50217"/>
    </source>
</evidence>
<dbReference type="Pfam" id="PF00170">
    <property type="entry name" value="bZIP_1"/>
    <property type="match status" value="1"/>
</dbReference>
<evidence type="ECO:0000256" key="8">
    <source>
        <dbReference type="SAM" id="MobiDB-lite"/>
    </source>
</evidence>
<protein>
    <recommendedName>
        <fullName evidence="9">BZIP domain-containing protein</fullName>
    </recommendedName>
</protein>
<dbReference type="PROSITE" id="PS50217">
    <property type="entry name" value="BZIP"/>
    <property type="match status" value="1"/>
</dbReference>
<proteinExistence type="inferred from homology"/>
<organism evidence="10 11">
    <name type="scientific">Saponaria officinalis</name>
    <name type="common">Common soapwort</name>
    <name type="synonym">Lychnis saponaria</name>
    <dbReference type="NCBI Taxonomy" id="3572"/>
    <lineage>
        <taxon>Eukaryota</taxon>
        <taxon>Viridiplantae</taxon>
        <taxon>Streptophyta</taxon>
        <taxon>Embryophyta</taxon>
        <taxon>Tracheophyta</taxon>
        <taxon>Spermatophyta</taxon>
        <taxon>Magnoliopsida</taxon>
        <taxon>eudicotyledons</taxon>
        <taxon>Gunneridae</taxon>
        <taxon>Pentapetalae</taxon>
        <taxon>Caryophyllales</taxon>
        <taxon>Caryophyllaceae</taxon>
        <taxon>Caryophylleae</taxon>
        <taxon>Saponaria</taxon>
    </lineage>
</organism>
<feature type="domain" description="BZIP" evidence="9">
    <location>
        <begin position="135"/>
        <end position="179"/>
    </location>
</feature>
<dbReference type="EMBL" id="JBDFQZ010000003">
    <property type="protein sequence ID" value="KAK9740263.1"/>
    <property type="molecule type" value="Genomic_DNA"/>
</dbReference>
<dbReference type="Proteomes" id="UP001443914">
    <property type="component" value="Unassembled WGS sequence"/>
</dbReference>
<comment type="caution">
    <text evidence="10">The sequence shown here is derived from an EMBL/GenBank/DDBJ whole genome shotgun (WGS) entry which is preliminary data.</text>
</comment>
<name>A0AAW1M3S6_SAPOF</name>
<dbReference type="GO" id="GO:0005634">
    <property type="term" value="C:nucleus"/>
    <property type="evidence" value="ECO:0007669"/>
    <property type="project" value="UniProtKB-SubCell"/>
</dbReference>
<dbReference type="GO" id="GO:0005789">
    <property type="term" value="C:endoplasmic reticulum membrane"/>
    <property type="evidence" value="ECO:0007669"/>
    <property type="project" value="UniProtKB-SubCell"/>
</dbReference>
<feature type="compositionally biased region" description="Basic and acidic residues" evidence="8">
    <location>
        <begin position="117"/>
        <end position="126"/>
    </location>
</feature>
<gene>
    <name evidence="10" type="ORF">RND81_03G023300</name>
</gene>
<evidence type="ECO:0000256" key="6">
    <source>
        <dbReference type="ARBA" id="ARBA00023163"/>
    </source>
</evidence>
<dbReference type="SUPFAM" id="SSF57959">
    <property type="entry name" value="Leucine zipper domain"/>
    <property type="match status" value="1"/>
</dbReference>
<comment type="subcellular location">
    <subcellularLocation>
        <location evidence="2">Endoplasmic reticulum membrane</location>
        <topology evidence="2">Single-pass membrane protein</topology>
    </subcellularLocation>
    <subcellularLocation>
        <location evidence="1">Nucleus</location>
    </subcellularLocation>
</comment>
<keyword evidence="11" id="KW-1185">Reference proteome</keyword>
<dbReference type="CDD" id="cd14704">
    <property type="entry name" value="bZIP_HY5-like"/>
    <property type="match status" value="1"/>
</dbReference>
<keyword evidence="5" id="KW-0238">DNA-binding</keyword>
<keyword evidence="6" id="KW-0804">Transcription</keyword>
<dbReference type="Gene3D" id="1.20.5.170">
    <property type="match status" value="1"/>
</dbReference>
<comment type="similarity">
    <text evidence="3">Belongs to the bZIP family.</text>
</comment>
<evidence type="ECO:0000256" key="4">
    <source>
        <dbReference type="ARBA" id="ARBA00023015"/>
    </source>
</evidence>
<evidence type="ECO:0000313" key="11">
    <source>
        <dbReference type="Proteomes" id="UP001443914"/>
    </source>
</evidence>
<accession>A0AAW1M3S6</accession>
<dbReference type="PANTHER" id="PTHR47416:SF8">
    <property type="entry name" value="BASIC-LEUCINE ZIPPER TRANSCRIPTION FACTOR E-RELATED"/>
    <property type="match status" value="1"/>
</dbReference>
<evidence type="ECO:0000313" key="10">
    <source>
        <dbReference type="EMBL" id="KAK9740263.1"/>
    </source>
</evidence>
<dbReference type="GO" id="GO:0003677">
    <property type="term" value="F:DNA binding"/>
    <property type="evidence" value="ECO:0007669"/>
    <property type="project" value="UniProtKB-KW"/>
</dbReference>
<feature type="compositionally biased region" description="Polar residues" evidence="8">
    <location>
        <begin position="104"/>
        <end position="116"/>
    </location>
</feature>
<reference evidence="10" key="1">
    <citation type="submission" date="2024-03" db="EMBL/GenBank/DDBJ databases">
        <title>WGS assembly of Saponaria officinalis var. Norfolk2.</title>
        <authorList>
            <person name="Jenkins J."/>
            <person name="Shu S."/>
            <person name="Grimwood J."/>
            <person name="Barry K."/>
            <person name="Goodstein D."/>
            <person name="Schmutz J."/>
            <person name="Leebens-Mack J."/>
            <person name="Osbourn A."/>
        </authorList>
    </citation>
    <scope>NUCLEOTIDE SEQUENCE [LARGE SCALE GENOMIC DNA]</scope>
    <source>
        <strain evidence="10">JIC</strain>
    </source>
</reference>
<dbReference type="SMART" id="SM00338">
    <property type="entry name" value="BRLZ"/>
    <property type="match status" value="1"/>
</dbReference>
<sequence>MMNDEIDWENFDFFADASPPFPATESSEPAVSSAAVESWTAELEDLLMKDDDFNQIDGSNSRNNDYFKEFDLDVCDLLLESPEGSSSSMENGDRRNVNVGVINKENSPNFESNCVNENDKSSDDAVKVNNNDDPLNKKRKRQSSNREAAMRSRERKKMLVKDLELKSRYFEEECRRLQRLLHCCYTENQWLRSLQTYGAPMTKPESAVLLLESLLLGSLVWLMVNICLLPQPKLPLLHQDAAVLVSAVPRGKGTKISELWTSLSFSKSKRCRASRTKMKSHFAALCF</sequence>
<feature type="region of interest" description="Disordered" evidence="8">
    <location>
        <begin position="102"/>
        <end position="154"/>
    </location>
</feature>
<dbReference type="PANTHER" id="PTHR47416">
    <property type="entry name" value="BASIC-LEUCINE ZIPPER TRANSCRIPTION FACTOR F-RELATED"/>
    <property type="match status" value="1"/>
</dbReference>
<dbReference type="PROSITE" id="PS00036">
    <property type="entry name" value="BZIP_BASIC"/>
    <property type="match status" value="1"/>
</dbReference>
<dbReference type="AlphaFoldDB" id="A0AAW1M3S6"/>
<evidence type="ECO:0000256" key="3">
    <source>
        <dbReference type="ARBA" id="ARBA00007163"/>
    </source>
</evidence>